<dbReference type="EMBL" id="LN899819">
    <property type="protein sequence ID" value="CUV15035.1"/>
    <property type="molecule type" value="Genomic_DNA"/>
</dbReference>
<name>A0A0S4TYE9_RALSL</name>
<proteinExistence type="predicted"/>
<feature type="signal peptide" evidence="2">
    <location>
        <begin position="1"/>
        <end position="18"/>
    </location>
</feature>
<keyword evidence="2" id="KW-0732">Signal</keyword>
<protein>
    <recommendedName>
        <fullName evidence="4">Outer membrane lipoprotein-sorting protein</fullName>
    </recommendedName>
</protein>
<evidence type="ECO:0008006" key="4">
    <source>
        <dbReference type="Google" id="ProtNLM"/>
    </source>
</evidence>
<sequence>MMRRIAVWALAACLSACAGETGPGTAGMPSVEQIVAKNAAARGGADAWHRIDAMVWIGHVESRGAPAHFVLAMKRPNKTRFEVVAMNRMALRVYDGTQGWKLRPMQRGEGPNVQPYTPDELKFAHDEQVIDGLLIDHAAKGIAIALEGTDDIEGRKAYRLNVRMPSGATRHVWIDAGTFLEVKYEREARGMAGQPVKVAVYYRNYQTIHDVTLPLVIESHAGPEQTADKLVIDKVQFNPTLDDNLFARPVVAADRSRSVQAHPDAGAAVTMPHGTATP</sequence>
<feature type="chain" id="PRO_5006628239" description="Outer membrane lipoprotein-sorting protein" evidence="2">
    <location>
        <begin position="19"/>
        <end position="278"/>
    </location>
</feature>
<feature type="region of interest" description="Disordered" evidence="1">
    <location>
        <begin position="257"/>
        <end position="278"/>
    </location>
</feature>
<dbReference type="Gene3D" id="2.50.20.10">
    <property type="entry name" value="Lipoprotein localisation LolA/LolB/LppX"/>
    <property type="match status" value="1"/>
</dbReference>
<evidence type="ECO:0000313" key="3">
    <source>
        <dbReference type="EMBL" id="CUV15035.1"/>
    </source>
</evidence>
<evidence type="ECO:0000256" key="2">
    <source>
        <dbReference type="SAM" id="SignalP"/>
    </source>
</evidence>
<accession>A0A0S4TYE9</accession>
<reference evidence="3" key="1">
    <citation type="submission" date="2015-10" db="EMBL/GenBank/DDBJ databases">
        <authorList>
            <person name="Gilbert D.G."/>
        </authorList>
    </citation>
    <scope>NUCLEOTIDE SEQUENCE</scope>
    <source>
        <strain evidence="3">Phyl III-seqv23</strain>
    </source>
</reference>
<gene>
    <name evidence="3" type="ORF">RUN39_v1_1080028</name>
</gene>
<organism evidence="3">
    <name type="scientific">Ralstonia solanacearum</name>
    <name type="common">Pseudomonas solanacearum</name>
    <dbReference type="NCBI Taxonomy" id="305"/>
    <lineage>
        <taxon>Bacteria</taxon>
        <taxon>Pseudomonadati</taxon>
        <taxon>Pseudomonadota</taxon>
        <taxon>Betaproteobacteria</taxon>
        <taxon>Burkholderiales</taxon>
        <taxon>Burkholderiaceae</taxon>
        <taxon>Ralstonia</taxon>
        <taxon>Ralstonia solanacearum species complex</taxon>
    </lineage>
</organism>
<dbReference type="AlphaFoldDB" id="A0A0S4TYE9"/>
<evidence type="ECO:0000256" key="1">
    <source>
        <dbReference type="SAM" id="MobiDB-lite"/>
    </source>
</evidence>